<evidence type="ECO:0000259" key="1">
    <source>
        <dbReference type="Pfam" id="PF03050"/>
    </source>
</evidence>
<dbReference type="Proteomes" id="UP000047420">
    <property type="component" value="Unassembled WGS sequence"/>
</dbReference>
<dbReference type="PANTHER" id="PTHR33678:SF1">
    <property type="entry name" value="BLL1576 PROTEIN"/>
    <property type="match status" value="1"/>
</dbReference>
<dbReference type="PANTHER" id="PTHR33678">
    <property type="entry name" value="BLL1576 PROTEIN"/>
    <property type="match status" value="1"/>
</dbReference>
<dbReference type="EMBL" id="CVMG01000021">
    <property type="protein sequence ID" value="CRG51160.1"/>
    <property type="molecule type" value="Genomic_DNA"/>
</dbReference>
<name>A0ABM9TGY5_9GAMM</name>
<comment type="caution">
    <text evidence="2">The sequence shown here is derived from an EMBL/GenBank/DDBJ whole genome shotgun (WGS) entry which is preliminary data.</text>
</comment>
<dbReference type="Pfam" id="PF03050">
    <property type="entry name" value="DDE_Tnp_IS66"/>
    <property type="match status" value="1"/>
</dbReference>
<proteinExistence type="predicted"/>
<dbReference type="InterPro" id="IPR052344">
    <property type="entry name" value="Transposase-related"/>
</dbReference>
<evidence type="ECO:0000313" key="2">
    <source>
        <dbReference type="EMBL" id="CRG51160.1"/>
    </source>
</evidence>
<keyword evidence="3" id="KW-1185">Reference proteome</keyword>
<accession>A0ABM9TGY5</accession>
<feature type="domain" description="Transposase IS66 central" evidence="1">
    <location>
        <begin position="20"/>
        <end position="72"/>
    </location>
</feature>
<dbReference type="InterPro" id="IPR004291">
    <property type="entry name" value="Transposase_IS66_central"/>
</dbReference>
<reference evidence="2 3" key="1">
    <citation type="submission" date="2015-03" db="EMBL/GenBank/DDBJ databases">
        <authorList>
            <consortium name="Pathogen Informatics"/>
            <person name="Murphy D."/>
        </authorList>
    </citation>
    <scope>NUCLEOTIDE SEQUENCE [LARGE SCALE GENOMIC DNA]</scope>
    <source>
        <strain evidence="2 3">WP-931201</strain>
    </source>
</reference>
<protein>
    <submittedName>
        <fullName evidence="2">Transposase IS66 family</fullName>
    </submittedName>
</protein>
<organism evidence="2 3">
    <name type="scientific">Yersinia wautersii</name>
    <dbReference type="NCBI Taxonomy" id="1341643"/>
    <lineage>
        <taxon>Bacteria</taxon>
        <taxon>Pseudomonadati</taxon>
        <taxon>Pseudomonadota</taxon>
        <taxon>Gammaproteobacteria</taxon>
        <taxon>Enterobacterales</taxon>
        <taxon>Yersiniaceae</taxon>
        <taxon>Yersinia</taxon>
    </lineage>
</organism>
<evidence type="ECO:0000313" key="3">
    <source>
        <dbReference type="Proteomes" id="UP000047420"/>
    </source>
</evidence>
<sequence length="83" mass="9184">MAAAIRKTPAISGCCCKNAAYSGLRKTLDYSLKRWSALLHYLDDGRVPIDNNRAENYISPVAVGRKNCLFAVRLQLGCILIKI</sequence>
<gene>
    <name evidence="2" type="ORF">ERS008478_02774</name>
</gene>